<organism evidence="4 6">
    <name type="scientific">Zhongshania aliphaticivorans</name>
    <dbReference type="NCBI Taxonomy" id="1470434"/>
    <lineage>
        <taxon>Bacteria</taxon>
        <taxon>Pseudomonadati</taxon>
        <taxon>Pseudomonadota</taxon>
        <taxon>Gammaproteobacteria</taxon>
        <taxon>Cellvibrionales</taxon>
        <taxon>Spongiibacteraceae</taxon>
        <taxon>Zhongshania</taxon>
    </lineage>
</organism>
<evidence type="ECO:0008006" key="7">
    <source>
        <dbReference type="Google" id="ProtNLM"/>
    </source>
</evidence>
<reference evidence="5 6" key="1">
    <citation type="submission" date="2019-11" db="EMBL/GenBank/DDBJ databases">
        <authorList>
            <person name="Holert J."/>
        </authorList>
    </citation>
    <scope>NUCLEOTIDE SEQUENCE [LARGE SCALE GENOMIC DNA]</scope>
    <source>
        <strain evidence="4">BC3_2A</strain>
        <strain evidence="3">SB11_1A</strain>
    </source>
</reference>
<keyword evidence="2" id="KW-0732">Signal</keyword>
<dbReference type="Proteomes" id="UP000435877">
    <property type="component" value="Unassembled WGS sequence"/>
</dbReference>
<dbReference type="EMBL" id="CACSIM010000006">
    <property type="protein sequence ID" value="CAA0117503.1"/>
    <property type="molecule type" value="Genomic_DNA"/>
</dbReference>
<evidence type="ECO:0000256" key="2">
    <source>
        <dbReference type="SAM" id="SignalP"/>
    </source>
</evidence>
<dbReference type="InterPro" id="IPR045748">
    <property type="entry name" value="DcaP"/>
</dbReference>
<evidence type="ECO:0000313" key="3">
    <source>
        <dbReference type="EMBL" id="CAA0109258.1"/>
    </source>
</evidence>
<feature type="coiled-coil region" evidence="1">
    <location>
        <begin position="41"/>
        <end position="68"/>
    </location>
</feature>
<dbReference type="Proteomes" id="UP000439591">
    <property type="component" value="Unassembled WGS sequence"/>
</dbReference>
<protein>
    <recommendedName>
        <fullName evidence="7">Porin</fullName>
    </recommendedName>
</protein>
<keyword evidence="5" id="KW-1185">Reference proteome</keyword>
<evidence type="ECO:0000313" key="4">
    <source>
        <dbReference type="EMBL" id="CAA0117503.1"/>
    </source>
</evidence>
<dbReference type="Pfam" id="PF19577">
    <property type="entry name" value="DcaP"/>
    <property type="match status" value="1"/>
</dbReference>
<gene>
    <name evidence="3" type="ORF">IHBHHGIJ_03068</name>
    <name evidence="4" type="ORF">KFEGEMFD_03281</name>
</gene>
<evidence type="ECO:0000256" key="1">
    <source>
        <dbReference type="SAM" id="Coils"/>
    </source>
</evidence>
<sequence length="447" mass="48779">MIKNNKLIQGASAFCLPRWNVMTSAVCLALPFSVMAEVTPLETIEQRVARLEAALAEQENSSEEAASTSETQYSFGGYIKLDVLASHYSDGDRSLAAVGDDFLVASTIPIGGESGDSYVDMQAKHSRIWFKTARDTDVGVITTYIEMDFGINQIGDERISNSSVSRVRHAYLNWQYSKKSTLLAGQTWSTFFNVGSLPDTLDFVGPVGTLFERQAQLRWTQTLADGSAMMMSLENPSSGLYGQSGSDAGAGAYDNNTMPDIVFRYNQTSGDFNYSLSAVVREIAYKQNFNNSQAQAVAGEDKVYGYGFSFAGVWQLGVDDIRLQLNGGNALGRYLGLQSYRDGIITDNGDIKLIDSVGGYLAYRHYWAPKWRSSVVVSASSADNPSSVASTTAASYQSAHANLIYSPVSALSFGLEYIHARKTIERPVNGDDSGDVNRLQFSAKYVF</sequence>
<dbReference type="SUPFAM" id="SSF56935">
    <property type="entry name" value="Porins"/>
    <property type="match status" value="1"/>
</dbReference>
<dbReference type="AlphaFoldDB" id="A0A5S9QG11"/>
<proteinExistence type="predicted"/>
<feature type="chain" id="PRO_5036372927" description="Porin" evidence="2">
    <location>
        <begin position="37"/>
        <end position="447"/>
    </location>
</feature>
<evidence type="ECO:0000313" key="6">
    <source>
        <dbReference type="Proteomes" id="UP000439591"/>
    </source>
</evidence>
<name>A0A5S9QG11_9GAMM</name>
<accession>A0A5S9QG11</accession>
<evidence type="ECO:0000313" key="5">
    <source>
        <dbReference type="Proteomes" id="UP000435877"/>
    </source>
</evidence>
<keyword evidence="1" id="KW-0175">Coiled coil</keyword>
<feature type="signal peptide" evidence="2">
    <location>
        <begin position="1"/>
        <end position="36"/>
    </location>
</feature>
<dbReference type="EMBL" id="CACSIK010000003">
    <property type="protein sequence ID" value="CAA0109258.1"/>
    <property type="molecule type" value="Genomic_DNA"/>
</dbReference>